<keyword evidence="2" id="KW-1185">Reference proteome</keyword>
<sequence>MGDVPAVSGRGWRPFRYLTEDDLTLIVDDDVMILDDLPRRPVGAAYTAAAANRAALSWSDHQLLLGRAHEDARRVKSAYRRRNR</sequence>
<organism evidence="1 2">
    <name type="scientific">Streptosporangium longisporum</name>
    <dbReference type="NCBI Taxonomy" id="46187"/>
    <lineage>
        <taxon>Bacteria</taxon>
        <taxon>Bacillati</taxon>
        <taxon>Actinomycetota</taxon>
        <taxon>Actinomycetes</taxon>
        <taxon>Streptosporangiales</taxon>
        <taxon>Streptosporangiaceae</taxon>
        <taxon>Streptosporangium</taxon>
    </lineage>
</organism>
<gene>
    <name evidence="1" type="ORF">GCM10017559_61980</name>
</gene>
<dbReference type="EMBL" id="BAAAWD010000016">
    <property type="protein sequence ID" value="GAA3027407.1"/>
    <property type="molecule type" value="Genomic_DNA"/>
</dbReference>
<name>A0ABP6L204_9ACTN</name>
<evidence type="ECO:0000313" key="2">
    <source>
        <dbReference type="Proteomes" id="UP001499930"/>
    </source>
</evidence>
<dbReference type="RefSeq" id="WP_344902013.1">
    <property type="nucleotide sequence ID" value="NZ_BAAAWD010000016.1"/>
</dbReference>
<reference evidence="2" key="1">
    <citation type="journal article" date="2019" name="Int. J. Syst. Evol. Microbiol.">
        <title>The Global Catalogue of Microorganisms (GCM) 10K type strain sequencing project: providing services to taxonomists for standard genome sequencing and annotation.</title>
        <authorList>
            <consortium name="The Broad Institute Genomics Platform"/>
            <consortium name="The Broad Institute Genome Sequencing Center for Infectious Disease"/>
            <person name="Wu L."/>
            <person name="Ma J."/>
        </authorList>
    </citation>
    <scope>NUCLEOTIDE SEQUENCE [LARGE SCALE GENOMIC DNA]</scope>
    <source>
        <strain evidence="2">JCM 3106</strain>
    </source>
</reference>
<comment type="caution">
    <text evidence="1">The sequence shown here is derived from an EMBL/GenBank/DDBJ whole genome shotgun (WGS) entry which is preliminary data.</text>
</comment>
<proteinExistence type="predicted"/>
<dbReference type="Proteomes" id="UP001499930">
    <property type="component" value="Unassembled WGS sequence"/>
</dbReference>
<accession>A0ABP6L204</accession>
<protein>
    <submittedName>
        <fullName evidence="1">Uncharacterized protein</fullName>
    </submittedName>
</protein>
<evidence type="ECO:0000313" key="1">
    <source>
        <dbReference type="EMBL" id="GAA3027407.1"/>
    </source>
</evidence>